<dbReference type="InterPro" id="IPR011990">
    <property type="entry name" value="TPR-like_helical_dom_sf"/>
</dbReference>
<keyword evidence="4" id="KW-0808">Transferase</keyword>
<dbReference type="SMART" id="SM00028">
    <property type="entry name" value="TPR"/>
    <property type="match status" value="6"/>
</dbReference>
<evidence type="ECO:0000256" key="5">
    <source>
        <dbReference type="ARBA" id="ARBA00022741"/>
    </source>
</evidence>
<gene>
    <name evidence="13" type="ORF">CJD36_018265</name>
</gene>
<dbReference type="InterPro" id="IPR050482">
    <property type="entry name" value="Sensor_HK_TwoCompSys"/>
</dbReference>
<sequence length="651" mass="72672">MSVLLTARQYVPFVLLFLCLCSPVLAQNSTVTKSDTTAVVALLRAAQQQQNPDSSIKRLEEAAKLSIDKKYYLGAVQSLVAIGSKYSDIGKYEQATDYATRALPYAQLAGDESQLAFTHNLFGVIALMQGNYPEASAAYFKALGEIHHMDSNARRAAITIYGNIASLNGRMGQNDKKLYYLNKGEELARQIRMPREIGNTLLAGILINKGNYYLQQKPDSAVYYYMQVLNIADSMDVKKNNKKPRFQALALTNLGDVFVQKGEYEKAAAYCIKAIELAKDKFAYIAVAAKFSLAEAYRNLKKYPEAEALLLSTLNEDALASRKDQQELGYFTLAKLYKDTKEYKKALDCMDTLIALKDTLMNAEKAKEINQLDINFKTAEKDKQIALQQNKINNQRIWMAIACSGVLVILLLSVGFYRISMQRRQLQSEQIRLLEQEHKIEVLKAAVHSEDNERTRIARELHDGIGGMLSAAMMRFSAMGDDGGQGGGTPDYRIAIDILGQMGDEIRKTAHNLMPEVLLKQSLPEALRVYCDNIQEGGGLRMDFQSYGAFDSLSENFKLNVYRIVQELVKNILQHAKATEVLVQLMLNDNVLSVTVEDNGVGFDKDNVTTGIGLYNLQTRVSSLDGRIIIQSEYGKGTSVFIEFDLPQGNE</sequence>
<dbReference type="Pfam" id="PF13181">
    <property type="entry name" value="TPR_8"/>
    <property type="match status" value="1"/>
</dbReference>
<name>A0A2S7SSI6_9BACT</name>
<dbReference type="Gene3D" id="1.25.40.10">
    <property type="entry name" value="Tetratricopeptide repeat domain"/>
    <property type="match status" value="3"/>
</dbReference>
<comment type="catalytic activity">
    <reaction evidence="1">
        <text>ATP + protein L-histidine = ADP + protein N-phospho-L-histidine.</text>
        <dbReference type="EC" id="2.7.13.3"/>
    </reaction>
</comment>
<comment type="caution">
    <text evidence="13">The sequence shown here is derived from an EMBL/GenBank/DDBJ whole genome shotgun (WGS) entry which is preliminary data.</text>
</comment>
<evidence type="ECO:0000256" key="9">
    <source>
        <dbReference type="PROSITE-ProRule" id="PRU00339"/>
    </source>
</evidence>
<feature type="transmembrane region" description="Helical" evidence="10">
    <location>
        <begin position="397"/>
        <end position="417"/>
    </location>
</feature>
<evidence type="ECO:0000256" key="6">
    <source>
        <dbReference type="ARBA" id="ARBA00022777"/>
    </source>
</evidence>
<dbReference type="GO" id="GO:0000155">
    <property type="term" value="F:phosphorelay sensor kinase activity"/>
    <property type="evidence" value="ECO:0007669"/>
    <property type="project" value="InterPro"/>
</dbReference>
<keyword evidence="11" id="KW-0732">Signal</keyword>
<evidence type="ECO:0000313" key="13">
    <source>
        <dbReference type="EMBL" id="PQJ09870.1"/>
    </source>
</evidence>
<dbReference type="Pfam" id="PF02518">
    <property type="entry name" value="HATPase_c"/>
    <property type="match status" value="1"/>
</dbReference>
<proteinExistence type="predicted"/>
<keyword evidence="8" id="KW-0902">Two-component regulatory system</keyword>
<feature type="repeat" description="TPR" evidence="9">
    <location>
        <begin position="248"/>
        <end position="281"/>
    </location>
</feature>
<keyword evidence="10" id="KW-0812">Transmembrane</keyword>
<dbReference type="EMBL" id="PPSL01000005">
    <property type="protein sequence ID" value="PQJ09870.1"/>
    <property type="molecule type" value="Genomic_DNA"/>
</dbReference>
<evidence type="ECO:0000259" key="12">
    <source>
        <dbReference type="PROSITE" id="PS50109"/>
    </source>
</evidence>
<keyword evidence="10" id="KW-1133">Transmembrane helix</keyword>
<evidence type="ECO:0000256" key="7">
    <source>
        <dbReference type="ARBA" id="ARBA00022840"/>
    </source>
</evidence>
<evidence type="ECO:0000313" key="14">
    <source>
        <dbReference type="Proteomes" id="UP000239872"/>
    </source>
</evidence>
<dbReference type="PANTHER" id="PTHR24421:SF10">
    <property type="entry name" value="NITRATE_NITRITE SENSOR PROTEIN NARQ"/>
    <property type="match status" value="1"/>
</dbReference>
<dbReference type="InterPro" id="IPR011712">
    <property type="entry name" value="Sig_transdc_His_kin_sub3_dim/P"/>
</dbReference>
<dbReference type="GO" id="GO:0016020">
    <property type="term" value="C:membrane"/>
    <property type="evidence" value="ECO:0007669"/>
    <property type="project" value="InterPro"/>
</dbReference>
<dbReference type="SUPFAM" id="SSF48452">
    <property type="entry name" value="TPR-like"/>
    <property type="match status" value="2"/>
</dbReference>
<dbReference type="SUPFAM" id="SSF55874">
    <property type="entry name" value="ATPase domain of HSP90 chaperone/DNA topoisomerase II/histidine kinase"/>
    <property type="match status" value="1"/>
</dbReference>
<evidence type="ECO:0000256" key="3">
    <source>
        <dbReference type="ARBA" id="ARBA00022553"/>
    </source>
</evidence>
<evidence type="ECO:0000256" key="1">
    <source>
        <dbReference type="ARBA" id="ARBA00000085"/>
    </source>
</evidence>
<dbReference type="CDD" id="cd16917">
    <property type="entry name" value="HATPase_UhpB-NarQ-NarX-like"/>
    <property type="match status" value="1"/>
</dbReference>
<dbReference type="Pfam" id="PF07730">
    <property type="entry name" value="HisKA_3"/>
    <property type="match status" value="1"/>
</dbReference>
<dbReference type="AlphaFoldDB" id="A0A2S7SSI6"/>
<dbReference type="InterPro" id="IPR005467">
    <property type="entry name" value="His_kinase_dom"/>
</dbReference>
<protein>
    <recommendedName>
        <fullName evidence="2">histidine kinase</fullName>
        <ecNumber evidence="2">2.7.13.3</ecNumber>
    </recommendedName>
</protein>
<organism evidence="13 14">
    <name type="scientific">Flavipsychrobacter stenotrophus</name>
    <dbReference type="NCBI Taxonomy" id="2077091"/>
    <lineage>
        <taxon>Bacteria</taxon>
        <taxon>Pseudomonadati</taxon>
        <taxon>Bacteroidota</taxon>
        <taxon>Chitinophagia</taxon>
        <taxon>Chitinophagales</taxon>
        <taxon>Chitinophagaceae</taxon>
        <taxon>Flavipsychrobacter</taxon>
    </lineage>
</organism>
<keyword evidence="7" id="KW-0067">ATP-binding</keyword>
<dbReference type="InterPro" id="IPR036890">
    <property type="entry name" value="HATPase_C_sf"/>
</dbReference>
<dbReference type="PROSITE" id="PS50109">
    <property type="entry name" value="HIS_KIN"/>
    <property type="match status" value="1"/>
</dbReference>
<dbReference type="InterPro" id="IPR003594">
    <property type="entry name" value="HATPase_dom"/>
</dbReference>
<dbReference type="PANTHER" id="PTHR24421">
    <property type="entry name" value="NITRATE/NITRITE SENSOR PROTEIN NARX-RELATED"/>
    <property type="match status" value="1"/>
</dbReference>
<evidence type="ECO:0000256" key="11">
    <source>
        <dbReference type="SAM" id="SignalP"/>
    </source>
</evidence>
<dbReference type="Gene3D" id="1.20.5.1930">
    <property type="match status" value="1"/>
</dbReference>
<dbReference type="GO" id="GO:0046983">
    <property type="term" value="F:protein dimerization activity"/>
    <property type="evidence" value="ECO:0007669"/>
    <property type="project" value="InterPro"/>
</dbReference>
<dbReference type="EC" id="2.7.13.3" evidence="2"/>
<keyword evidence="6" id="KW-0418">Kinase</keyword>
<dbReference type="GO" id="GO:0005524">
    <property type="term" value="F:ATP binding"/>
    <property type="evidence" value="ECO:0007669"/>
    <property type="project" value="UniProtKB-KW"/>
</dbReference>
<keyword evidence="3" id="KW-0597">Phosphoprotein</keyword>
<dbReference type="Proteomes" id="UP000239872">
    <property type="component" value="Unassembled WGS sequence"/>
</dbReference>
<evidence type="ECO:0000256" key="4">
    <source>
        <dbReference type="ARBA" id="ARBA00022679"/>
    </source>
</evidence>
<feature type="signal peptide" evidence="11">
    <location>
        <begin position="1"/>
        <end position="26"/>
    </location>
</feature>
<evidence type="ECO:0000256" key="8">
    <source>
        <dbReference type="ARBA" id="ARBA00023012"/>
    </source>
</evidence>
<accession>A0A2S7SSI6</accession>
<feature type="domain" description="Histidine kinase" evidence="12">
    <location>
        <begin position="456"/>
        <end position="648"/>
    </location>
</feature>
<evidence type="ECO:0000256" key="10">
    <source>
        <dbReference type="SAM" id="Phobius"/>
    </source>
</evidence>
<keyword evidence="10" id="KW-0472">Membrane</keyword>
<dbReference type="SMART" id="SM00387">
    <property type="entry name" value="HATPase_c"/>
    <property type="match status" value="1"/>
</dbReference>
<dbReference type="PROSITE" id="PS50005">
    <property type="entry name" value="TPR"/>
    <property type="match status" value="1"/>
</dbReference>
<keyword evidence="9" id="KW-0802">TPR repeat</keyword>
<keyword evidence="14" id="KW-1185">Reference proteome</keyword>
<reference evidence="13 14" key="1">
    <citation type="submission" date="2018-01" db="EMBL/GenBank/DDBJ databases">
        <title>A novel member of the phylum Bacteroidetes isolated from glacier ice.</title>
        <authorList>
            <person name="Liu Q."/>
            <person name="Xin Y.-H."/>
        </authorList>
    </citation>
    <scope>NUCLEOTIDE SEQUENCE [LARGE SCALE GENOMIC DNA]</scope>
    <source>
        <strain evidence="13 14">RB1R16</strain>
    </source>
</reference>
<dbReference type="Pfam" id="PF13176">
    <property type="entry name" value="TPR_7"/>
    <property type="match status" value="1"/>
</dbReference>
<evidence type="ECO:0000256" key="2">
    <source>
        <dbReference type="ARBA" id="ARBA00012438"/>
    </source>
</evidence>
<dbReference type="InterPro" id="IPR019734">
    <property type="entry name" value="TPR_rpt"/>
</dbReference>
<dbReference type="RefSeq" id="WP_105040642.1">
    <property type="nucleotide sequence ID" value="NZ_PPSL01000005.1"/>
</dbReference>
<keyword evidence="5" id="KW-0547">Nucleotide-binding</keyword>
<feature type="chain" id="PRO_5015683173" description="histidine kinase" evidence="11">
    <location>
        <begin position="27"/>
        <end position="651"/>
    </location>
</feature>
<dbReference type="Gene3D" id="3.30.565.10">
    <property type="entry name" value="Histidine kinase-like ATPase, C-terminal domain"/>
    <property type="match status" value="1"/>
</dbReference>
<dbReference type="OrthoDB" id="617348at2"/>